<dbReference type="GeneID" id="1477599"/>
<dbReference type="Proteomes" id="UP000619545">
    <property type="component" value="Unassembled WGS sequence"/>
</dbReference>
<protein>
    <recommendedName>
        <fullName evidence="1">GGDEF domain-containing protein</fullName>
    </recommendedName>
</protein>
<proteinExistence type="predicted"/>
<dbReference type="AlphaFoldDB" id="A0A832T255"/>
<gene>
    <name evidence="2" type="ORF">HA336_04940</name>
</gene>
<comment type="caution">
    <text evidence="2">The sequence shown here is derived from an EMBL/GenBank/DDBJ whole genome shotgun (WGS) entry which is preliminary data.</text>
</comment>
<dbReference type="InterPro" id="IPR043128">
    <property type="entry name" value="Rev_trsase/Diguanyl_cyclase"/>
</dbReference>
<accession>A0A832T255</accession>
<reference evidence="2" key="1">
    <citation type="journal article" date="2020" name="bioRxiv">
        <title>A rank-normalized archaeal taxonomy based on genome phylogeny resolves widespread incomplete and uneven classifications.</title>
        <authorList>
            <person name="Rinke C."/>
            <person name="Chuvochina M."/>
            <person name="Mussig A.J."/>
            <person name="Chaumeil P.-A."/>
            <person name="Waite D.W."/>
            <person name="Whitman W.B."/>
            <person name="Parks D.H."/>
            <person name="Hugenholtz P."/>
        </authorList>
    </citation>
    <scope>NUCLEOTIDE SEQUENCE</scope>
    <source>
        <strain evidence="2">UBA8853</strain>
    </source>
</reference>
<dbReference type="SUPFAM" id="SSF55073">
    <property type="entry name" value="Nucleotide cyclase"/>
    <property type="match status" value="1"/>
</dbReference>
<evidence type="ECO:0000313" key="2">
    <source>
        <dbReference type="EMBL" id="HII70560.1"/>
    </source>
</evidence>
<evidence type="ECO:0000259" key="1">
    <source>
        <dbReference type="PROSITE" id="PS50887"/>
    </source>
</evidence>
<dbReference type="InterPro" id="IPR000160">
    <property type="entry name" value="GGDEF_dom"/>
</dbReference>
<dbReference type="EMBL" id="DUJS01000004">
    <property type="protein sequence ID" value="HII70560.1"/>
    <property type="molecule type" value="Genomic_DNA"/>
</dbReference>
<dbReference type="Gene3D" id="3.30.70.270">
    <property type="match status" value="1"/>
</dbReference>
<dbReference type="PROSITE" id="PS50887">
    <property type="entry name" value="GGDEF"/>
    <property type="match status" value="1"/>
</dbReference>
<name>A0A832T255_9EURY</name>
<evidence type="ECO:0000313" key="3">
    <source>
        <dbReference type="Proteomes" id="UP000619545"/>
    </source>
</evidence>
<organism evidence="2 3">
    <name type="scientific">Methanopyrus kandleri</name>
    <dbReference type="NCBI Taxonomy" id="2320"/>
    <lineage>
        <taxon>Archaea</taxon>
        <taxon>Methanobacteriati</taxon>
        <taxon>Methanobacteriota</taxon>
        <taxon>Methanomada group</taxon>
        <taxon>Methanopyri</taxon>
        <taxon>Methanopyrales</taxon>
        <taxon>Methanopyraceae</taxon>
        <taxon>Methanopyrus</taxon>
    </lineage>
</organism>
<sequence length="145" mass="16112">MLRSVAVAGDLDRFGEVVEERGWPEYSPNPATGLLTELVERFLTKFPGAVAVKGPDRERGTEEFVVEIPGGDAFLDEILEECERIRRRFEREFKGEVTISLGVGVGPAPSDRRSFREAESPAVRRALEALREAKRRGGNTIVVRG</sequence>
<feature type="domain" description="GGDEF" evidence="1">
    <location>
        <begin position="2"/>
        <end position="145"/>
    </location>
</feature>
<dbReference type="RefSeq" id="WP_148679443.1">
    <property type="nucleotide sequence ID" value="NZ_DUJS01000004.1"/>
</dbReference>
<dbReference type="InterPro" id="IPR029787">
    <property type="entry name" value="Nucleotide_cyclase"/>
</dbReference>